<dbReference type="RefSeq" id="WP_155320185.1">
    <property type="nucleotide sequence ID" value="NZ_AP021874.1"/>
</dbReference>
<sequence length="207" mass="23072">MDKKANDTFAFDLENRLDDFFSDSLPSQDETSAETPAAAETDLPLKDLKSTILAIDWEITDDALEALISQIDGLSERFKSDKANHTLLRLLKSLAKYIRTHKSNAHPDTIKRVMSVYSTLEESTTNTELNQSEKEKMVLEEVSQFKMLKAQIVESRGPHPASDSSKPSTTGELSGIEAVIRSIDELKSMMAAELGAIRKELGQLRKK</sequence>
<accession>A0A5K7Z7L0</accession>
<dbReference type="AlphaFoldDB" id="A0A5K7Z7L0"/>
<feature type="region of interest" description="Disordered" evidence="1">
    <location>
        <begin position="21"/>
        <end position="40"/>
    </location>
</feature>
<dbReference type="OrthoDB" id="5416106at2"/>
<feature type="compositionally biased region" description="Polar residues" evidence="1">
    <location>
        <begin position="162"/>
        <end position="172"/>
    </location>
</feature>
<reference evidence="2 3" key="1">
    <citation type="submission" date="2019-11" db="EMBL/GenBank/DDBJ databases">
        <title>Comparative genomics of hydrocarbon-degrading Desulfosarcina strains.</title>
        <authorList>
            <person name="Watanabe M."/>
            <person name="Kojima H."/>
            <person name="Fukui M."/>
        </authorList>
    </citation>
    <scope>NUCLEOTIDE SEQUENCE [LARGE SCALE GENOMIC DNA]</scope>
    <source>
        <strain evidence="2 3">PL12</strain>
    </source>
</reference>
<dbReference type="KEGG" id="dalk:DSCA_64270"/>
<evidence type="ECO:0000313" key="3">
    <source>
        <dbReference type="Proteomes" id="UP000427906"/>
    </source>
</evidence>
<evidence type="ECO:0000256" key="1">
    <source>
        <dbReference type="SAM" id="MobiDB-lite"/>
    </source>
</evidence>
<protein>
    <submittedName>
        <fullName evidence="2">Uncharacterized protein</fullName>
    </submittedName>
</protein>
<gene>
    <name evidence="2" type="ORF">DSCA_64270</name>
</gene>
<evidence type="ECO:0000313" key="2">
    <source>
        <dbReference type="EMBL" id="BBO72497.1"/>
    </source>
</evidence>
<dbReference type="Proteomes" id="UP000427906">
    <property type="component" value="Chromosome"/>
</dbReference>
<feature type="region of interest" description="Disordered" evidence="1">
    <location>
        <begin position="154"/>
        <end position="174"/>
    </location>
</feature>
<name>A0A5K7Z7L0_9BACT</name>
<dbReference type="EMBL" id="AP021874">
    <property type="protein sequence ID" value="BBO72497.1"/>
    <property type="molecule type" value="Genomic_DNA"/>
</dbReference>
<organism evidence="2 3">
    <name type="scientific">Desulfosarcina alkanivorans</name>
    <dbReference type="NCBI Taxonomy" id="571177"/>
    <lineage>
        <taxon>Bacteria</taxon>
        <taxon>Pseudomonadati</taxon>
        <taxon>Thermodesulfobacteriota</taxon>
        <taxon>Desulfobacteria</taxon>
        <taxon>Desulfobacterales</taxon>
        <taxon>Desulfosarcinaceae</taxon>
        <taxon>Desulfosarcina</taxon>
    </lineage>
</organism>
<keyword evidence="3" id="KW-1185">Reference proteome</keyword>
<proteinExistence type="predicted"/>